<evidence type="ECO:0000313" key="4">
    <source>
        <dbReference type="Proteomes" id="UP000694843"/>
    </source>
</evidence>
<feature type="compositionally biased region" description="Acidic residues" evidence="1">
    <location>
        <begin position="218"/>
        <end position="231"/>
    </location>
</feature>
<reference evidence="5" key="1">
    <citation type="submission" date="2025-08" db="UniProtKB">
        <authorList>
            <consortium name="RefSeq"/>
        </authorList>
    </citation>
    <scope>IDENTIFICATION</scope>
    <source>
        <tissue evidence="5">Whole organism</tissue>
    </source>
</reference>
<keyword evidence="2" id="KW-0812">Transmembrane</keyword>
<keyword evidence="2" id="KW-0472">Membrane</keyword>
<feature type="region of interest" description="Disordered" evidence="1">
    <location>
        <begin position="437"/>
        <end position="456"/>
    </location>
</feature>
<name>A0A979FP77_HYAAZ</name>
<feature type="compositionally biased region" description="Gly residues" evidence="1">
    <location>
        <begin position="330"/>
        <end position="339"/>
    </location>
</feature>
<feature type="compositionally biased region" description="Low complexity" evidence="1">
    <location>
        <begin position="340"/>
        <end position="351"/>
    </location>
</feature>
<keyword evidence="2" id="KW-1133">Transmembrane helix</keyword>
<feature type="signal peptide" evidence="3">
    <location>
        <begin position="1"/>
        <end position="20"/>
    </location>
</feature>
<keyword evidence="4" id="KW-1185">Reference proteome</keyword>
<feature type="chain" id="PRO_5036780438" evidence="3">
    <location>
        <begin position="21"/>
        <end position="499"/>
    </location>
</feature>
<feature type="region of interest" description="Disordered" evidence="1">
    <location>
        <begin position="288"/>
        <end position="308"/>
    </location>
</feature>
<accession>A0A979FP77</accession>
<evidence type="ECO:0000256" key="2">
    <source>
        <dbReference type="SAM" id="Phobius"/>
    </source>
</evidence>
<dbReference type="GeneID" id="108679871"/>
<dbReference type="Proteomes" id="UP000694843">
    <property type="component" value="Unplaced"/>
</dbReference>
<evidence type="ECO:0000256" key="3">
    <source>
        <dbReference type="SAM" id="SignalP"/>
    </source>
</evidence>
<evidence type="ECO:0000256" key="1">
    <source>
        <dbReference type="SAM" id="MobiDB-lite"/>
    </source>
</evidence>
<feature type="region of interest" description="Disordered" evidence="1">
    <location>
        <begin position="212"/>
        <end position="235"/>
    </location>
</feature>
<feature type="transmembrane region" description="Helical" evidence="2">
    <location>
        <begin position="254"/>
        <end position="277"/>
    </location>
</feature>
<feature type="region of interest" description="Disordered" evidence="1">
    <location>
        <begin position="324"/>
        <end position="353"/>
    </location>
</feature>
<organism evidence="4 5">
    <name type="scientific">Hyalella azteca</name>
    <name type="common">Amphipod</name>
    <dbReference type="NCBI Taxonomy" id="294128"/>
    <lineage>
        <taxon>Eukaryota</taxon>
        <taxon>Metazoa</taxon>
        <taxon>Ecdysozoa</taxon>
        <taxon>Arthropoda</taxon>
        <taxon>Crustacea</taxon>
        <taxon>Multicrustacea</taxon>
        <taxon>Malacostraca</taxon>
        <taxon>Eumalacostraca</taxon>
        <taxon>Peracarida</taxon>
        <taxon>Amphipoda</taxon>
        <taxon>Senticaudata</taxon>
        <taxon>Talitrida</taxon>
        <taxon>Talitroidea</taxon>
        <taxon>Hyalellidae</taxon>
        <taxon>Hyalella</taxon>
    </lineage>
</organism>
<evidence type="ECO:0000313" key="5">
    <source>
        <dbReference type="RefSeq" id="XP_047738889.1"/>
    </source>
</evidence>
<feature type="compositionally biased region" description="Basic residues" evidence="1">
    <location>
        <begin position="443"/>
        <end position="456"/>
    </location>
</feature>
<keyword evidence="3" id="KW-0732">Signal</keyword>
<feature type="compositionally biased region" description="Basic and acidic residues" evidence="1">
    <location>
        <begin position="293"/>
        <end position="308"/>
    </location>
</feature>
<dbReference type="AlphaFoldDB" id="A0A979FP77"/>
<gene>
    <name evidence="5" type="primary">LOC108679871</name>
</gene>
<sequence>MTVRANSALLGLFLIGHVLSTHNNGKLLRTNKNYHATPAEFHEMIDFILRSINNHGNLQDLLKKSSSFTTSVMYCPFMMYLYEQLRSNPKFPSRNPIMAIIRNFFDDFDQEKCPFMRSLQPNIFAGTYKTLLKSKVTGMHGLVNKIFEDVEDEFFNLRSKNHAGEAIYKRSVPEELLEELSSPVTQKPVSELDVVVDAKNLVAFVHHDDDELHHEIPTQEEDELEEEDEEGYSYSDFDNKRRPLVLEARNNNKILVAIYLFGHFILLFLLIVAWSYWQSCLREDDNDQEEAADGDRIRRANREPHAPEEGEALLNVLVAGAGADADDGPGDGAGDGAGADYGPDDGAGAYDGADDGEDAAGACAGADDGAGAGVGVGADDGAGAGAGADDGAGAGADVGAVDNAFLGAVGVARIRGGQASGIRVRGGQASGIRVRGVHDHGSHGRGAHGRGAHGRITRSRDAIGRDAIGLSALGRDVLGSAAIGGEALEDRVEIAEEQL</sequence>
<dbReference type="RefSeq" id="XP_047738889.1">
    <property type="nucleotide sequence ID" value="XM_047882933.1"/>
</dbReference>
<proteinExistence type="predicted"/>
<protein>
    <submittedName>
        <fullName evidence="5">Uncharacterized protein LOC108679871 isoform X2</fullName>
    </submittedName>
</protein>